<accession>A0ACB9TWJ1</accession>
<reference evidence="1" key="1">
    <citation type="submission" date="2022-04" db="EMBL/GenBank/DDBJ databases">
        <title>Chromosome-scale genome assembly of Holotrichia oblita Faldermann.</title>
        <authorList>
            <person name="Rongchong L."/>
        </authorList>
    </citation>
    <scope>NUCLEOTIDE SEQUENCE</scope>
    <source>
        <strain evidence="1">81SQS9</strain>
    </source>
</reference>
<name>A0ACB9TWJ1_HOLOL</name>
<keyword evidence="2" id="KW-1185">Reference proteome</keyword>
<evidence type="ECO:0000313" key="1">
    <source>
        <dbReference type="EMBL" id="KAI4471019.1"/>
    </source>
</evidence>
<comment type="caution">
    <text evidence="1">The sequence shown here is derived from an EMBL/GenBank/DDBJ whole genome shotgun (WGS) entry which is preliminary data.</text>
</comment>
<protein>
    <submittedName>
        <fullName evidence="1">Uncharacterized protein</fullName>
    </submittedName>
</protein>
<sequence length="743" mass="82267">MATKGNKLKDLKVVDLKDTSGKKNELQQRLSKVMRENGEDPDTYEFEVDGNTNELKKELEQRLRDLESRLDQTNVTKIDSMDQAEALDSEHACMNEDRPSEVMVDSSIINQGRSQIQADEPIGSYQTNRKALIKPPTFDGKTSWVTYMTQFKAAAKANGWTAPEKATALIVALRGDASDVLQTIPPQEQTDYFRLIKRMEMRYGHAHLEQVYHTQLRHRLQTKGQNLKEFETDIARLVRLAYPTAPETFLDQLAVQTFVNGLRDNDTQQALREDIGDNKFSLVLDESTDIKVIKYLGIVIIYYSNKQKQVISYLELASLESSTADAIVTSIKSTLRKHNLSLAWGGNSHALSEYEVLCNFTGSWIEWSGTEMPRSAYVAGVSEVNQELMYVGRAVIDGILKVGKIHPSHGVTYIGQNGREIAFSNYEILVTNPRDAEMRPGASSKIETPDKLEYQFIPNNTGFVQFRVRADHDAHVALTVSAAECDPMYEVFFGSWNNSKSIIRKNRTKPDVAEANTPAVLNPGEFRGFWIRWNNGTITAGTEGNYQPILTYTDSEIVPIEYVGFCTGWGATGSWIVQPAGPPSAAPSAPMPYTGGPGAFGPVCWVEATSGQVPPNAFVGGEDNGEPMYVIRGKFNDGLIPGKLLSSHGCSYVPWGGEENGLNTYDVLCDFNGDWVDCSGGNIPPNSLSAGESEDGEPLYVGRVLHEGSMTVGKVQQSHGVCYIPYGGKELGFPEYQILVTRN</sequence>
<evidence type="ECO:0000313" key="2">
    <source>
        <dbReference type="Proteomes" id="UP001056778"/>
    </source>
</evidence>
<gene>
    <name evidence="1" type="ORF">MML48_1g19468</name>
</gene>
<organism evidence="1 2">
    <name type="scientific">Holotrichia oblita</name>
    <name type="common">Chafer beetle</name>
    <dbReference type="NCBI Taxonomy" id="644536"/>
    <lineage>
        <taxon>Eukaryota</taxon>
        <taxon>Metazoa</taxon>
        <taxon>Ecdysozoa</taxon>
        <taxon>Arthropoda</taxon>
        <taxon>Hexapoda</taxon>
        <taxon>Insecta</taxon>
        <taxon>Pterygota</taxon>
        <taxon>Neoptera</taxon>
        <taxon>Endopterygota</taxon>
        <taxon>Coleoptera</taxon>
        <taxon>Polyphaga</taxon>
        <taxon>Scarabaeiformia</taxon>
        <taxon>Scarabaeidae</taxon>
        <taxon>Melolonthinae</taxon>
        <taxon>Holotrichia</taxon>
    </lineage>
</organism>
<dbReference type="Proteomes" id="UP001056778">
    <property type="component" value="Chromosome 1"/>
</dbReference>
<proteinExistence type="predicted"/>
<dbReference type="EMBL" id="CM043015">
    <property type="protein sequence ID" value="KAI4471019.1"/>
    <property type="molecule type" value="Genomic_DNA"/>
</dbReference>